<reference evidence="1 3" key="1">
    <citation type="submission" date="2016-11" db="EMBL/GenBank/DDBJ databases">
        <authorList>
            <person name="Jaros S."/>
            <person name="Januszkiewicz K."/>
            <person name="Wedrychowicz H."/>
        </authorList>
    </citation>
    <scope>NUCLEOTIDE SEQUENCE [LARGE SCALE GENOMIC DNA]</scope>
    <source>
        <strain evidence="1 3">DSM 784</strain>
    </source>
</reference>
<dbReference type="AlphaFoldDB" id="A0A1K1Q020"/>
<organism evidence="1 3">
    <name type="scientific">Chitinophaga sancti</name>
    <dbReference type="NCBI Taxonomy" id="1004"/>
    <lineage>
        <taxon>Bacteria</taxon>
        <taxon>Pseudomonadati</taxon>
        <taxon>Bacteroidota</taxon>
        <taxon>Chitinophagia</taxon>
        <taxon>Chitinophagales</taxon>
        <taxon>Chitinophagaceae</taxon>
        <taxon>Chitinophaga</taxon>
    </lineage>
</organism>
<dbReference type="EMBL" id="CP140154">
    <property type="protein sequence ID" value="WQG92982.1"/>
    <property type="molecule type" value="Genomic_DNA"/>
</dbReference>
<dbReference type="RefSeq" id="WP_072360231.1">
    <property type="nucleotide sequence ID" value="NZ_CP139972.1"/>
</dbReference>
<sequence length="83" mass="9247">MITTPLPQDDVLLMLAGKFHVNTTRIPDLKTIYHTNKLNTQKLFDAINMLVEGEKLMMFNFVGAVVGGFVSDVPSPMPTLKQI</sequence>
<evidence type="ECO:0000313" key="4">
    <source>
        <dbReference type="Proteomes" id="UP001326715"/>
    </source>
</evidence>
<accession>A0A1K1Q020</accession>
<dbReference type="EMBL" id="FPIZ01000006">
    <property type="protein sequence ID" value="SFW53108.1"/>
    <property type="molecule type" value="Genomic_DNA"/>
</dbReference>
<dbReference type="STRING" id="1004.SAMN05661012_02410"/>
<dbReference type="Proteomes" id="UP000183788">
    <property type="component" value="Unassembled WGS sequence"/>
</dbReference>
<proteinExistence type="predicted"/>
<name>A0A1K1Q020_9BACT</name>
<reference evidence="2 4" key="2">
    <citation type="submission" date="2023-11" db="EMBL/GenBank/DDBJ databases">
        <title>MicrobeMod: A computational toolkit for identifying prokaryotic methylation and restriction-modification with nanopore sequencing.</title>
        <authorList>
            <person name="Crits-Christoph A."/>
            <person name="Kang S.C."/>
            <person name="Lee H."/>
            <person name="Ostrov N."/>
        </authorList>
    </citation>
    <scope>NUCLEOTIDE SEQUENCE [LARGE SCALE GENOMIC DNA]</scope>
    <source>
        <strain evidence="2 4">ATCC 23090</strain>
    </source>
</reference>
<gene>
    <name evidence="1" type="ORF">SAMN05661012_02410</name>
    <name evidence="2" type="ORF">SR876_15790</name>
</gene>
<protein>
    <submittedName>
        <fullName evidence="1">Uncharacterized protein</fullName>
    </submittedName>
</protein>
<evidence type="ECO:0000313" key="3">
    <source>
        <dbReference type="Proteomes" id="UP000183788"/>
    </source>
</evidence>
<keyword evidence="4" id="KW-1185">Reference proteome</keyword>
<dbReference type="Proteomes" id="UP001326715">
    <property type="component" value="Chromosome"/>
</dbReference>
<evidence type="ECO:0000313" key="2">
    <source>
        <dbReference type="EMBL" id="WQG92982.1"/>
    </source>
</evidence>
<evidence type="ECO:0000313" key="1">
    <source>
        <dbReference type="EMBL" id="SFW53108.1"/>
    </source>
</evidence>